<feature type="compositionally biased region" description="Low complexity" evidence="1">
    <location>
        <begin position="519"/>
        <end position="533"/>
    </location>
</feature>
<dbReference type="Pfam" id="PF02375">
    <property type="entry name" value="JmjN"/>
    <property type="match status" value="1"/>
</dbReference>
<dbReference type="InterPro" id="IPR013083">
    <property type="entry name" value="Znf_RING/FYVE/PHD"/>
</dbReference>
<evidence type="ECO:0000259" key="2">
    <source>
        <dbReference type="PROSITE" id="PS51183"/>
    </source>
</evidence>
<evidence type="ECO:0000259" key="3">
    <source>
        <dbReference type="PROSITE" id="PS51184"/>
    </source>
</evidence>
<dbReference type="PROSITE" id="PS51184">
    <property type="entry name" value="JMJC"/>
    <property type="match status" value="1"/>
</dbReference>
<evidence type="ECO:0000313" key="5">
    <source>
        <dbReference type="Proteomes" id="UP000818624"/>
    </source>
</evidence>
<dbReference type="InterPro" id="IPR003347">
    <property type="entry name" value="JmjC_dom"/>
</dbReference>
<feature type="region of interest" description="Disordered" evidence="1">
    <location>
        <begin position="501"/>
        <end position="533"/>
    </location>
</feature>
<proteinExistence type="predicted"/>
<organism evidence="4 5">
    <name type="scientific">Malassezia furfur</name>
    <name type="common">Pityriasis versicolor infection agent</name>
    <name type="synonym">Pityrosporum furfur</name>
    <dbReference type="NCBI Taxonomy" id="55194"/>
    <lineage>
        <taxon>Eukaryota</taxon>
        <taxon>Fungi</taxon>
        <taxon>Dikarya</taxon>
        <taxon>Basidiomycota</taxon>
        <taxon>Ustilaginomycotina</taxon>
        <taxon>Malasseziomycetes</taxon>
        <taxon>Malasseziales</taxon>
        <taxon>Malasseziaceae</taxon>
        <taxon>Malassezia</taxon>
    </lineage>
</organism>
<evidence type="ECO:0000256" key="1">
    <source>
        <dbReference type="SAM" id="MobiDB-lite"/>
    </source>
</evidence>
<dbReference type="PANTHER" id="PTHR10694">
    <property type="entry name" value="LYSINE-SPECIFIC DEMETHYLASE"/>
    <property type="match status" value="1"/>
</dbReference>
<dbReference type="Pfam" id="PF13771">
    <property type="entry name" value="zf-HC5HC2H"/>
    <property type="match status" value="1"/>
</dbReference>
<feature type="region of interest" description="Disordered" evidence="1">
    <location>
        <begin position="1"/>
        <end position="46"/>
    </location>
</feature>
<dbReference type="SMART" id="SM00545">
    <property type="entry name" value="JmjN"/>
    <property type="match status" value="1"/>
</dbReference>
<feature type="region of interest" description="Disordered" evidence="1">
    <location>
        <begin position="210"/>
        <end position="249"/>
    </location>
</feature>
<dbReference type="Proteomes" id="UP000818624">
    <property type="component" value="Chromosome 3"/>
</dbReference>
<accession>A0ABY8EW74</accession>
<feature type="domain" description="JmjN" evidence="2">
    <location>
        <begin position="85"/>
        <end position="126"/>
    </location>
</feature>
<dbReference type="InterPro" id="IPR003349">
    <property type="entry name" value="JmjN"/>
</dbReference>
<dbReference type="CDD" id="cd15571">
    <property type="entry name" value="ePHD"/>
    <property type="match status" value="1"/>
</dbReference>
<dbReference type="SMART" id="SM00558">
    <property type="entry name" value="JmjC"/>
    <property type="match status" value="1"/>
</dbReference>
<dbReference type="Gene3D" id="3.30.40.10">
    <property type="entry name" value="Zinc/RING finger domain, C3HC4 (zinc finger)"/>
    <property type="match status" value="1"/>
</dbReference>
<reference evidence="4 5" key="1">
    <citation type="journal article" date="2020" name="Elife">
        <title>Loss of centromere function drives karyotype evolution in closely related Malassezia species.</title>
        <authorList>
            <person name="Sankaranarayanan S.R."/>
            <person name="Ianiri G."/>
            <person name="Coelho M.A."/>
            <person name="Reza M.H."/>
            <person name="Thimmappa B.C."/>
            <person name="Ganguly P."/>
            <person name="Vadnala R.N."/>
            <person name="Sun S."/>
            <person name="Siddharthan R."/>
            <person name="Tellgren-Roth C."/>
            <person name="Dawson T.L."/>
            <person name="Heitman J."/>
            <person name="Sanyal K."/>
        </authorList>
    </citation>
    <scope>NUCLEOTIDE SEQUENCE [LARGE SCALE GENOMIC DNA]</scope>
    <source>
        <strain evidence="4">CBS14141</strain>
    </source>
</reference>
<dbReference type="PANTHER" id="PTHR10694:SF7">
    <property type="entry name" value="[HISTONE H3]-TRIMETHYL-L-LYSINE(9) DEMETHYLASE"/>
    <property type="match status" value="1"/>
</dbReference>
<dbReference type="PROSITE" id="PS51183">
    <property type="entry name" value="JMJN"/>
    <property type="match status" value="1"/>
</dbReference>
<feature type="domain" description="JmjC" evidence="3">
    <location>
        <begin position="318"/>
        <end position="481"/>
    </location>
</feature>
<gene>
    <name evidence="4" type="ORF">GLX27_003153</name>
</gene>
<dbReference type="Pfam" id="PF02373">
    <property type="entry name" value="JmjC"/>
    <property type="match status" value="1"/>
</dbReference>
<keyword evidence="5" id="KW-1185">Reference proteome</keyword>
<name>A0ABY8EW74_MALFU</name>
<dbReference type="Gene3D" id="2.60.120.650">
    <property type="entry name" value="Cupin"/>
    <property type="match status" value="2"/>
</dbReference>
<sequence>MTDARTAPHAEPQAVPPLKDEAPDVSGSKSTPDAGPRPKRSALDGIQPAYFYPVDAYAADERAGGAAAHASDSESDEGADAIQGVPVFTPTMEQFADFYAFCQAIDAWGMQSGIVKVVPPREWVDALPDLGTHASTAAPDAARIDRVRIKNAITQHFLSAGPGRWKQTNVTRAKQWDAKQWADMCADAKQRGPPMRRVRAKAEAAIAAEQATAQSRRYTPSTEPVVSVAPRPPPASAVARRAPARAPKAHATTAAEWDAFDYRHAWTHEAQADDDEAPPAPSAWDAKVCRAIESEYWRSLNFGKPPMYGADLQGTLFDARTTSWNVGTLDSLLSRRLQHALPGVTTPYLYFGMWRASFAWHVEDMDLYSINYLHFGAPKQWYAIRQADRQRFESVMASAFPADSRKCPHFMRHKSFLASPTFLASQGIRPLRLVQHAHEFVLTYPYGYHAGFNLGFNCAESVNFALPSWIDIGRKADYCKCPLAQESVHFDLAAFLDETDAPPAKRARTEKHTPPREAPQPAAARAPPAAGRAPPSYDCVFCVSPRDTQMLAVPRAARDAAARAPAAKKAFDAAQRPGPAWEAHQLCAAFIPETWPGELCVEGAGDIERARWQLKCSLCTDADAARHGAKVQCTKGKCPRAVHVGCALEEGSGWLLDVVTEAEAAELEGRAGSSKARAAAGADGMEGAAAGRAAGAPGPADPVAEAAPAADPVAEAAPAASTYPPADRLVVLCRTHNPRRQREEAARRDAHLAAAVAALPLGAPVRVKTGSGVWTSCLRAVDAANRVVLVDEEPEAPGAATVRVPWTKLQLDGASVPARDATTPHRSEAYVLECKVPVRRTGMKDTLHSDTRAQTA</sequence>
<dbReference type="SUPFAM" id="SSF51197">
    <property type="entry name" value="Clavaminate synthase-like"/>
    <property type="match status" value="1"/>
</dbReference>
<feature type="compositionally biased region" description="Low complexity" evidence="1">
    <location>
        <begin position="236"/>
        <end position="246"/>
    </location>
</feature>
<evidence type="ECO:0008006" key="6">
    <source>
        <dbReference type="Google" id="ProtNLM"/>
    </source>
</evidence>
<dbReference type="EMBL" id="CP046236">
    <property type="protein sequence ID" value="WFD48483.1"/>
    <property type="molecule type" value="Genomic_DNA"/>
</dbReference>
<evidence type="ECO:0000313" key="4">
    <source>
        <dbReference type="EMBL" id="WFD48483.1"/>
    </source>
</evidence>
<protein>
    <recommendedName>
        <fullName evidence="6">[Histone H3]-trimethyl-L-lysine(9) demethylase</fullName>
    </recommendedName>
</protein>